<dbReference type="PANTHER" id="PTHR42920">
    <property type="entry name" value="OS03G0707200 PROTEIN-RELATED"/>
    <property type="match status" value="1"/>
</dbReference>
<keyword evidence="5 6" id="KW-0472">Membrane</keyword>
<dbReference type="GO" id="GO:0005886">
    <property type="term" value="C:plasma membrane"/>
    <property type="evidence" value="ECO:0007669"/>
    <property type="project" value="UniProtKB-SubCell"/>
</dbReference>
<feature type="transmembrane region" description="Helical" evidence="6">
    <location>
        <begin position="121"/>
        <end position="139"/>
    </location>
</feature>
<feature type="transmembrane region" description="Helical" evidence="6">
    <location>
        <begin position="145"/>
        <end position="163"/>
    </location>
</feature>
<protein>
    <recommendedName>
        <fullName evidence="7">EamA domain-containing protein</fullName>
    </recommendedName>
</protein>
<organism evidence="8 9">
    <name type="scientific">Allomeiothermus silvanus (strain ATCC 700542 / DSM 9946 / NBRC 106475 / NCIMB 13440 / VI-R2)</name>
    <name type="common">Thermus silvanus</name>
    <dbReference type="NCBI Taxonomy" id="526227"/>
    <lineage>
        <taxon>Bacteria</taxon>
        <taxon>Thermotogati</taxon>
        <taxon>Deinococcota</taxon>
        <taxon>Deinococci</taxon>
        <taxon>Thermales</taxon>
        <taxon>Thermaceae</taxon>
        <taxon>Allomeiothermus</taxon>
    </lineage>
</organism>
<evidence type="ECO:0000256" key="1">
    <source>
        <dbReference type="ARBA" id="ARBA00004651"/>
    </source>
</evidence>
<feature type="domain" description="EamA" evidence="7">
    <location>
        <begin position="146"/>
        <end position="277"/>
    </location>
</feature>
<sequence length="293" mass="32261">MRGHLWGLLYLNLVTVLWGTTFVVVKGTVEVLSPSLIILGRFLVASLCFLPFTLTLRKEDEQSQRVLWLAAFELGFWLWAGYATQAVGLQYTSASRSAFITALNVILVPIILGLFGRRIGLAVWAAAALAVVGVGLLSYDGSPPNLGDLWTLGCAFTYAAYIIRLESYAKRLPALGLTTVQVYGTALFALAWVLWEQPRVEWDRFPWFAIFYLGVFATALTTLLQTLGQGRVSAPEAAIIYVLEPVWASVFAFLLLGERLGAQGLVGAALVVSATLIDSLQYYWRSRTSARDR</sequence>
<evidence type="ECO:0000256" key="6">
    <source>
        <dbReference type="SAM" id="Phobius"/>
    </source>
</evidence>
<dbReference type="InterPro" id="IPR037185">
    <property type="entry name" value="EmrE-like"/>
</dbReference>
<dbReference type="Proteomes" id="UP000001916">
    <property type="component" value="Chromosome"/>
</dbReference>
<evidence type="ECO:0000256" key="2">
    <source>
        <dbReference type="ARBA" id="ARBA00022475"/>
    </source>
</evidence>
<evidence type="ECO:0000313" key="9">
    <source>
        <dbReference type="Proteomes" id="UP000001916"/>
    </source>
</evidence>
<dbReference type="KEGG" id="msv:Mesil_0146"/>
<evidence type="ECO:0000313" key="8">
    <source>
        <dbReference type="EMBL" id="ADH62091.1"/>
    </source>
</evidence>
<dbReference type="PANTHER" id="PTHR42920:SF5">
    <property type="entry name" value="EAMA DOMAIN-CONTAINING PROTEIN"/>
    <property type="match status" value="1"/>
</dbReference>
<accession>D7BGT7</accession>
<feature type="transmembrane region" description="Helical" evidence="6">
    <location>
        <begin position="207"/>
        <end position="226"/>
    </location>
</feature>
<feature type="transmembrane region" description="Helical" evidence="6">
    <location>
        <begin position="7"/>
        <end position="25"/>
    </location>
</feature>
<keyword evidence="9" id="KW-1185">Reference proteome</keyword>
<evidence type="ECO:0000259" key="7">
    <source>
        <dbReference type="Pfam" id="PF00892"/>
    </source>
</evidence>
<dbReference type="SUPFAM" id="SSF103481">
    <property type="entry name" value="Multidrug resistance efflux transporter EmrE"/>
    <property type="match status" value="2"/>
</dbReference>
<dbReference type="RefSeq" id="WP_013156698.1">
    <property type="nucleotide sequence ID" value="NC_014212.1"/>
</dbReference>
<keyword evidence="2" id="KW-1003">Cell membrane</keyword>
<name>D7BGT7_ALLS1</name>
<dbReference type="HOGENOM" id="CLU_033863_21_4_0"/>
<dbReference type="eggNOG" id="COG0697">
    <property type="taxonomic scope" value="Bacteria"/>
</dbReference>
<dbReference type="AlphaFoldDB" id="D7BGT7"/>
<gene>
    <name evidence="8" type="ordered locus">Mesil_0146</name>
</gene>
<keyword evidence="4 6" id="KW-1133">Transmembrane helix</keyword>
<feature type="transmembrane region" description="Helical" evidence="6">
    <location>
        <begin position="94"/>
        <end position="114"/>
    </location>
</feature>
<dbReference type="EMBL" id="CP002042">
    <property type="protein sequence ID" value="ADH62091.1"/>
    <property type="molecule type" value="Genomic_DNA"/>
</dbReference>
<feature type="domain" description="EamA" evidence="7">
    <location>
        <begin position="5"/>
        <end position="138"/>
    </location>
</feature>
<feature type="transmembrane region" description="Helical" evidence="6">
    <location>
        <begin position="31"/>
        <end position="54"/>
    </location>
</feature>
<dbReference type="InterPro" id="IPR051258">
    <property type="entry name" value="Diverse_Substrate_Transporter"/>
</dbReference>
<comment type="subcellular location">
    <subcellularLocation>
        <location evidence="1">Cell membrane</location>
        <topology evidence="1">Multi-pass membrane protein</topology>
    </subcellularLocation>
</comment>
<keyword evidence="3 6" id="KW-0812">Transmembrane</keyword>
<feature type="transmembrane region" description="Helical" evidence="6">
    <location>
        <begin position="262"/>
        <end position="284"/>
    </location>
</feature>
<dbReference type="InterPro" id="IPR000620">
    <property type="entry name" value="EamA_dom"/>
</dbReference>
<dbReference type="STRING" id="526227.Mesil_0146"/>
<feature type="transmembrane region" description="Helical" evidence="6">
    <location>
        <begin position="238"/>
        <end position="256"/>
    </location>
</feature>
<evidence type="ECO:0000256" key="3">
    <source>
        <dbReference type="ARBA" id="ARBA00022692"/>
    </source>
</evidence>
<dbReference type="OrthoDB" id="9804865at2"/>
<dbReference type="Pfam" id="PF00892">
    <property type="entry name" value="EamA"/>
    <property type="match status" value="2"/>
</dbReference>
<evidence type="ECO:0000256" key="5">
    <source>
        <dbReference type="ARBA" id="ARBA00023136"/>
    </source>
</evidence>
<proteinExistence type="predicted"/>
<feature type="transmembrane region" description="Helical" evidence="6">
    <location>
        <begin position="66"/>
        <end position="82"/>
    </location>
</feature>
<feature type="transmembrane region" description="Helical" evidence="6">
    <location>
        <begin position="175"/>
        <end position="195"/>
    </location>
</feature>
<evidence type="ECO:0000256" key="4">
    <source>
        <dbReference type="ARBA" id="ARBA00022989"/>
    </source>
</evidence>
<reference evidence="8 9" key="1">
    <citation type="journal article" date="2010" name="Stand. Genomic Sci.">
        <title>Complete genome sequence of Meiothermus silvanus type strain (VI-R2).</title>
        <authorList>
            <person name="Sikorski J."/>
            <person name="Tindall B.J."/>
            <person name="Lowry S."/>
            <person name="Lucas S."/>
            <person name="Nolan M."/>
            <person name="Copeland A."/>
            <person name="Glavina Del Rio T."/>
            <person name="Tice H."/>
            <person name="Cheng J.F."/>
            <person name="Han C."/>
            <person name="Pitluck S."/>
            <person name="Liolios K."/>
            <person name="Ivanova N."/>
            <person name="Mavromatis K."/>
            <person name="Mikhailova N."/>
            <person name="Pati A."/>
            <person name="Goodwin L."/>
            <person name="Chen A."/>
            <person name="Palaniappan K."/>
            <person name="Land M."/>
            <person name="Hauser L."/>
            <person name="Chang Y.J."/>
            <person name="Jeffries C.D."/>
            <person name="Rohde M."/>
            <person name="Goker M."/>
            <person name="Woyke T."/>
            <person name="Bristow J."/>
            <person name="Eisen J.A."/>
            <person name="Markowitz V."/>
            <person name="Hugenholtz P."/>
            <person name="Kyrpides N.C."/>
            <person name="Klenk H.P."/>
            <person name="Lapidus A."/>
        </authorList>
    </citation>
    <scope>NUCLEOTIDE SEQUENCE [LARGE SCALE GENOMIC DNA]</scope>
    <source>
        <strain evidence="9">ATCC 700542 / DSM 9946 / VI-R2</strain>
    </source>
</reference>